<dbReference type="AlphaFoldDB" id="A0A9I9EII4"/>
<evidence type="ECO:0000313" key="1">
    <source>
        <dbReference type="EnsemblPlants" id="MELO3C034326.2.1"/>
    </source>
</evidence>
<name>A0A9I9EII4_CUCME</name>
<protein>
    <submittedName>
        <fullName evidence="1">Uncharacterized protein</fullName>
    </submittedName>
</protein>
<reference evidence="1" key="1">
    <citation type="submission" date="2023-03" db="UniProtKB">
        <authorList>
            <consortium name="EnsemblPlants"/>
        </authorList>
    </citation>
    <scope>IDENTIFICATION</scope>
</reference>
<proteinExistence type="predicted"/>
<sequence length="43" mass="4913">MTITPRAEKPISLYAIRFSQAISVCVRKTFPVRCLNQSNVLFL</sequence>
<accession>A0A9I9EII4</accession>
<organism evidence="1">
    <name type="scientific">Cucumis melo</name>
    <name type="common">Muskmelon</name>
    <dbReference type="NCBI Taxonomy" id="3656"/>
    <lineage>
        <taxon>Eukaryota</taxon>
        <taxon>Viridiplantae</taxon>
        <taxon>Streptophyta</taxon>
        <taxon>Embryophyta</taxon>
        <taxon>Tracheophyta</taxon>
        <taxon>Spermatophyta</taxon>
        <taxon>Magnoliopsida</taxon>
        <taxon>eudicotyledons</taxon>
        <taxon>Gunneridae</taxon>
        <taxon>Pentapetalae</taxon>
        <taxon>rosids</taxon>
        <taxon>fabids</taxon>
        <taxon>Cucurbitales</taxon>
        <taxon>Cucurbitaceae</taxon>
        <taxon>Benincaseae</taxon>
        <taxon>Cucumis</taxon>
    </lineage>
</organism>
<dbReference type="EnsemblPlants" id="MELO3C034326.2.1">
    <property type="protein sequence ID" value="MELO3C034326.2.1"/>
    <property type="gene ID" value="MELO3C034326.2"/>
</dbReference>
<dbReference type="Gramene" id="MELO3C034326.2.1">
    <property type="protein sequence ID" value="MELO3C034326.2.1"/>
    <property type="gene ID" value="MELO3C034326.2"/>
</dbReference>